<dbReference type="EMBL" id="BAAAQY010000005">
    <property type="protein sequence ID" value="GAA2234064.1"/>
    <property type="molecule type" value="Genomic_DNA"/>
</dbReference>
<dbReference type="Proteomes" id="UP001500929">
    <property type="component" value="Unassembled WGS sequence"/>
</dbReference>
<gene>
    <name evidence="1" type="ORF">GCM10009851_18850</name>
</gene>
<accession>A0ABP5QFG6</accession>
<evidence type="ECO:0000313" key="1">
    <source>
        <dbReference type="EMBL" id="GAA2234064.1"/>
    </source>
</evidence>
<proteinExistence type="predicted"/>
<protein>
    <submittedName>
        <fullName evidence="1">Uncharacterized protein</fullName>
    </submittedName>
</protein>
<keyword evidence="2" id="KW-1185">Reference proteome</keyword>
<reference evidence="2" key="1">
    <citation type="journal article" date="2019" name="Int. J. Syst. Evol. Microbiol.">
        <title>The Global Catalogue of Microorganisms (GCM) 10K type strain sequencing project: providing services to taxonomists for standard genome sequencing and annotation.</title>
        <authorList>
            <consortium name="The Broad Institute Genomics Platform"/>
            <consortium name="The Broad Institute Genome Sequencing Center for Infectious Disease"/>
            <person name="Wu L."/>
            <person name="Ma J."/>
        </authorList>
    </citation>
    <scope>NUCLEOTIDE SEQUENCE [LARGE SCALE GENOMIC DNA]</scope>
    <source>
        <strain evidence="2">JCM 16117</strain>
    </source>
</reference>
<evidence type="ECO:0000313" key="2">
    <source>
        <dbReference type="Proteomes" id="UP001500929"/>
    </source>
</evidence>
<sequence>MCLMAKKTKTALKELVKALEKHVEVLDDPKSTRGKRDRATARVRSAAIAYSSVLHSRTGSESPFLDIPDPGLDAQTVASLKAEKDALVAKRSSKHSS</sequence>
<comment type="caution">
    <text evidence="1">The sequence shown here is derived from an EMBL/GenBank/DDBJ whole genome shotgun (WGS) entry which is preliminary data.</text>
</comment>
<name>A0ABP5QFG6_9MICO</name>
<organism evidence="1 2">
    <name type="scientific">Herbiconiux moechotypicola</name>
    <dbReference type="NCBI Taxonomy" id="637393"/>
    <lineage>
        <taxon>Bacteria</taxon>
        <taxon>Bacillati</taxon>
        <taxon>Actinomycetota</taxon>
        <taxon>Actinomycetes</taxon>
        <taxon>Micrococcales</taxon>
        <taxon>Microbacteriaceae</taxon>
        <taxon>Herbiconiux</taxon>
    </lineage>
</organism>